<dbReference type="EMBL" id="JALJOV010000372">
    <property type="protein sequence ID" value="KAK9864282.1"/>
    <property type="molecule type" value="Genomic_DNA"/>
</dbReference>
<keyword evidence="2" id="KW-0479">Metal-binding</keyword>
<dbReference type="Pfam" id="PF05721">
    <property type="entry name" value="PhyH"/>
    <property type="match status" value="1"/>
</dbReference>
<evidence type="ECO:0000256" key="2">
    <source>
        <dbReference type="ARBA" id="ARBA00022723"/>
    </source>
</evidence>
<protein>
    <recommendedName>
        <fullName evidence="6">Phytanoyl-CoA dioxygenase</fullName>
    </recommendedName>
</protein>
<name>A0AAW1T3H7_9CHLO</name>
<accession>A0AAW1T3H7</accession>
<evidence type="ECO:0000313" key="5">
    <source>
        <dbReference type="Proteomes" id="UP001485043"/>
    </source>
</evidence>
<dbReference type="InterPro" id="IPR008775">
    <property type="entry name" value="Phytyl_CoA_dOase-like"/>
</dbReference>
<dbReference type="Gene3D" id="2.60.120.620">
    <property type="entry name" value="q2cbj1_9rhob like domain"/>
    <property type="match status" value="1"/>
</dbReference>
<comment type="cofactor">
    <cofactor evidence="1">
        <name>Fe cation</name>
        <dbReference type="ChEBI" id="CHEBI:24875"/>
    </cofactor>
</comment>
<dbReference type="AlphaFoldDB" id="A0AAW1T3H7"/>
<dbReference type="GO" id="GO:0046872">
    <property type="term" value="F:metal ion binding"/>
    <property type="evidence" value="ECO:0007669"/>
    <property type="project" value="UniProtKB-KW"/>
</dbReference>
<evidence type="ECO:0000313" key="4">
    <source>
        <dbReference type="EMBL" id="KAK9864282.1"/>
    </source>
</evidence>
<reference evidence="4 5" key="1">
    <citation type="journal article" date="2024" name="Nat. Commun.">
        <title>Phylogenomics reveals the evolutionary origins of lichenization in chlorophyte algae.</title>
        <authorList>
            <person name="Puginier C."/>
            <person name="Libourel C."/>
            <person name="Otte J."/>
            <person name="Skaloud P."/>
            <person name="Haon M."/>
            <person name="Grisel S."/>
            <person name="Petersen M."/>
            <person name="Berrin J.G."/>
            <person name="Delaux P.M."/>
            <person name="Dal Grande F."/>
            <person name="Keller J."/>
        </authorList>
    </citation>
    <scope>NUCLEOTIDE SEQUENCE [LARGE SCALE GENOMIC DNA]</scope>
    <source>
        <strain evidence="4 5">SAG 2523</strain>
    </source>
</reference>
<comment type="caution">
    <text evidence="4">The sequence shown here is derived from an EMBL/GenBank/DDBJ whole genome shotgun (WGS) entry which is preliminary data.</text>
</comment>
<evidence type="ECO:0000256" key="1">
    <source>
        <dbReference type="ARBA" id="ARBA00001962"/>
    </source>
</evidence>
<proteinExistence type="predicted"/>
<keyword evidence="5" id="KW-1185">Reference proteome</keyword>
<dbReference type="Proteomes" id="UP001485043">
    <property type="component" value="Unassembled WGS sequence"/>
</dbReference>
<gene>
    <name evidence="4" type="ORF">WJX84_000468</name>
</gene>
<dbReference type="PANTHER" id="PTHR20883:SF15">
    <property type="entry name" value="PHYTANOYL-COA DIOXYGENASE DOMAIN-CONTAINING PROTEIN 1"/>
    <property type="match status" value="1"/>
</dbReference>
<organism evidence="4 5">
    <name type="scientific">Apatococcus fuscideae</name>
    <dbReference type="NCBI Taxonomy" id="2026836"/>
    <lineage>
        <taxon>Eukaryota</taxon>
        <taxon>Viridiplantae</taxon>
        <taxon>Chlorophyta</taxon>
        <taxon>core chlorophytes</taxon>
        <taxon>Trebouxiophyceae</taxon>
        <taxon>Chlorellales</taxon>
        <taxon>Chlorellaceae</taxon>
        <taxon>Apatococcus</taxon>
    </lineage>
</organism>
<evidence type="ECO:0000256" key="3">
    <source>
        <dbReference type="ARBA" id="ARBA00023004"/>
    </source>
</evidence>
<dbReference type="SUPFAM" id="SSF51197">
    <property type="entry name" value="Clavaminate synthase-like"/>
    <property type="match status" value="1"/>
</dbReference>
<keyword evidence="3" id="KW-0408">Iron</keyword>
<dbReference type="PANTHER" id="PTHR20883">
    <property type="entry name" value="PHYTANOYL-COA DIOXYGENASE DOMAIN CONTAINING 1"/>
    <property type="match status" value="1"/>
</dbReference>
<evidence type="ECO:0008006" key="6">
    <source>
        <dbReference type="Google" id="ProtNLM"/>
    </source>
</evidence>
<sequence>MSQQAVTASAAPAKASFLSQADIHQFHQDGYVVLENFASPEECAALIERANSLVDGFTPENVSVFSTTNQASVSDDYFFDSANNISFFFEEGAHDAEGNLLQEKALSINKIGHALHDLDPVFRKFTRSSKMAQLLVDLGQSKPMPVQSMYIFKQPRIGGKYAPHQDGSFLATEPHSVIGLWLAVEDATLENGCLWTLPGSHRKGVYNRMLGVNKKITFDKSMPDFDLSQFTPLEVKAGTLIALHHSNVHYSEHNTSSKSRHAYSLHVVDGSEDHKWLSDNWLQRRPDFPLEPMDPAKGLTPLIQV</sequence>